<dbReference type="SUPFAM" id="SSF53335">
    <property type="entry name" value="S-adenosyl-L-methionine-dependent methyltransferases"/>
    <property type="match status" value="1"/>
</dbReference>
<dbReference type="EMBL" id="JAFREP010000017">
    <property type="protein sequence ID" value="MBO1320418.1"/>
    <property type="molecule type" value="Genomic_DNA"/>
</dbReference>
<accession>A0A8J7U3H2</accession>
<dbReference type="InterPro" id="IPR029063">
    <property type="entry name" value="SAM-dependent_MTases_sf"/>
</dbReference>
<dbReference type="GO" id="GO:0032259">
    <property type="term" value="P:methylation"/>
    <property type="evidence" value="ECO:0007669"/>
    <property type="project" value="UniProtKB-KW"/>
</dbReference>
<comment type="caution">
    <text evidence="1">The sequence shown here is derived from an EMBL/GenBank/DDBJ whole genome shotgun (WGS) entry which is preliminary data.</text>
</comment>
<dbReference type="Gene3D" id="3.40.50.150">
    <property type="entry name" value="Vaccinia Virus protein VP39"/>
    <property type="match status" value="1"/>
</dbReference>
<organism evidence="1 2">
    <name type="scientific">Acanthopleuribacter pedis</name>
    <dbReference type="NCBI Taxonomy" id="442870"/>
    <lineage>
        <taxon>Bacteria</taxon>
        <taxon>Pseudomonadati</taxon>
        <taxon>Acidobacteriota</taxon>
        <taxon>Holophagae</taxon>
        <taxon>Acanthopleuribacterales</taxon>
        <taxon>Acanthopleuribacteraceae</taxon>
        <taxon>Acanthopleuribacter</taxon>
    </lineage>
</organism>
<evidence type="ECO:0000313" key="2">
    <source>
        <dbReference type="Proteomes" id="UP000664417"/>
    </source>
</evidence>
<dbReference type="Pfam" id="PF05711">
    <property type="entry name" value="TylF"/>
    <property type="match status" value="1"/>
</dbReference>
<keyword evidence="2" id="KW-1185">Reference proteome</keyword>
<dbReference type="Proteomes" id="UP000664417">
    <property type="component" value="Unassembled WGS sequence"/>
</dbReference>
<evidence type="ECO:0000313" key="1">
    <source>
        <dbReference type="EMBL" id="MBO1320418.1"/>
    </source>
</evidence>
<dbReference type="PANTHER" id="PTHR40036:SF1">
    <property type="entry name" value="MACROCIN O-METHYLTRANSFERASE"/>
    <property type="match status" value="1"/>
</dbReference>
<dbReference type="AlphaFoldDB" id="A0A8J7U3H2"/>
<gene>
    <name evidence="1" type="ORF">J3U88_18225</name>
</gene>
<reference evidence="1" key="1">
    <citation type="submission" date="2021-03" db="EMBL/GenBank/DDBJ databases">
        <authorList>
            <person name="Wang G."/>
        </authorList>
    </citation>
    <scope>NUCLEOTIDE SEQUENCE</scope>
    <source>
        <strain evidence="1">KCTC 12899</strain>
    </source>
</reference>
<dbReference type="PANTHER" id="PTHR40036">
    <property type="entry name" value="MACROCIN O-METHYLTRANSFERASE"/>
    <property type="match status" value="1"/>
</dbReference>
<protein>
    <submittedName>
        <fullName evidence="1">Class I SAM-dependent methyltransferase</fullName>
    </submittedName>
</protein>
<dbReference type="RefSeq" id="WP_207860372.1">
    <property type="nucleotide sequence ID" value="NZ_JAFREP010000017.1"/>
</dbReference>
<dbReference type="GO" id="GO:0008168">
    <property type="term" value="F:methyltransferase activity"/>
    <property type="evidence" value="ECO:0007669"/>
    <property type="project" value="UniProtKB-KW"/>
</dbReference>
<keyword evidence="1" id="KW-0808">Transferase</keyword>
<sequence>MAEKDLKNIEATRNTANQMTFYDQLIDFCENSGQSPFTKSRSFAAYAPRQVITSFLERYEIFKLVQDVPGDIFECGVGSGQGLMAFAHFCAIHEPFCYTRRVVGFDTFSGFQGISEKDRTSKAAHLQEGGLAFDTYELLQKAISLFDMNRPIGHIPKVELVKGDISQSLPAFLTAHPATVVGLLYLDMDLYQATYDTLHLLKNRLAKGAVICFDELNHRDYPGETLAVMETLGLPNVRLRKLPISANMCYAVVGE</sequence>
<name>A0A8J7U3H2_9BACT</name>
<dbReference type="InterPro" id="IPR008884">
    <property type="entry name" value="TylF_MeTrfase"/>
</dbReference>
<keyword evidence="1" id="KW-0489">Methyltransferase</keyword>
<proteinExistence type="predicted"/>